<gene>
    <name evidence="1" type="ORF">LPTSP1_01640</name>
</gene>
<dbReference type="AlphaFoldDB" id="A0A2P2CXV7"/>
<dbReference type="PROSITE" id="PS51257">
    <property type="entry name" value="PROKAR_LIPOPROTEIN"/>
    <property type="match status" value="1"/>
</dbReference>
<dbReference type="EMBL" id="BFAY01000002">
    <property type="protein sequence ID" value="GBF37186.1"/>
    <property type="molecule type" value="Genomic_DNA"/>
</dbReference>
<dbReference type="RefSeq" id="WP_174704406.1">
    <property type="nucleotide sequence ID" value="NZ_BFAY01000002.1"/>
</dbReference>
<evidence type="ECO:0000313" key="1">
    <source>
        <dbReference type="EMBL" id="GBF37186.1"/>
    </source>
</evidence>
<proteinExistence type="predicted"/>
<accession>A0A2P2CXV7</accession>
<dbReference type="Proteomes" id="UP000245076">
    <property type="component" value="Unassembled WGS sequence"/>
</dbReference>
<comment type="caution">
    <text evidence="1">The sequence shown here is derived from an EMBL/GenBank/DDBJ whole genome shotgun (WGS) entry which is preliminary data.</text>
</comment>
<sequence>MKKKILIFLLACSTFQSCYYSTEKRYTVAQPYAPNDEMYFDEGNPQFEEGEPYSVLDFIGSWIWIESLFAKVMIWDRRMQNHKLSFETKKYLMDYIRDNNLKDVKVRFNQYSPGNDFRRLWDSKSVNPLLKWTIGLFAYVVNDVLLVGRIFGGDHYNPYSNTIHVYSDIPAVVIHEGGHSKDFAQREYRSLYALGYAVPILGAFYPEARASDDAIRYFRYRCDKTEEMTAYRTLYPAYGSYVGGGISDLLPTSPYTLLYSYSILAVAASAGHVVGYVRQNQVEKEWIPKECLIAAELERKK</sequence>
<reference evidence="1 2" key="1">
    <citation type="submission" date="2018-02" db="EMBL/GenBank/DDBJ databases">
        <title>Novel Leptospira species isolated from soil and water in Japan.</title>
        <authorList>
            <person name="Nakao R."/>
            <person name="Masuzawa T."/>
        </authorList>
    </citation>
    <scope>NUCLEOTIDE SEQUENCE [LARGE SCALE GENOMIC DNA]</scope>
    <source>
        <strain evidence="1 2">E8</strain>
    </source>
</reference>
<organism evidence="1 2">
    <name type="scientific">Leptospira johnsonii</name>
    <dbReference type="NCBI Taxonomy" id="1917820"/>
    <lineage>
        <taxon>Bacteria</taxon>
        <taxon>Pseudomonadati</taxon>
        <taxon>Spirochaetota</taxon>
        <taxon>Spirochaetia</taxon>
        <taxon>Leptospirales</taxon>
        <taxon>Leptospiraceae</taxon>
        <taxon>Leptospira</taxon>
    </lineage>
</organism>
<evidence type="ECO:0000313" key="2">
    <source>
        <dbReference type="Proteomes" id="UP000245076"/>
    </source>
</evidence>
<keyword evidence="2" id="KW-1185">Reference proteome</keyword>
<name>A0A2P2CXV7_9LEPT</name>
<protein>
    <submittedName>
        <fullName evidence="1">Putative lipoprotein</fullName>
    </submittedName>
</protein>
<keyword evidence="1" id="KW-0449">Lipoprotein</keyword>